<organism evidence="2 3">
    <name type="scientific">Phyllobacterium phragmitis</name>
    <dbReference type="NCBI Taxonomy" id="2670329"/>
    <lineage>
        <taxon>Bacteria</taxon>
        <taxon>Pseudomonadati</taxon>
        <taxon>Pseudomonadota</taxon>
        <taxon>Alphaproteobacteria</taxon>
        <taxon>Hyphomicrobiales</taxon>
        <taxon>Phyllobacteriaceae</taxon>
        <taxon>Phyllobacterium</taxon>
    </lineage>
</organism>
<name>A0A2S9IXP5_9HYPH</name>
<gene>
    <name evidence="2" type="ORF">C5748_03600</name>
</gene>
<comment type="caution">
    <text evidence="2">The sequence shown here is derived from an EMBL/GenBank/DDBJ whole genome shotgun (WGS) entry which is preliminary data.</text>
</comment>
<feature type="region of interest" description="Disordered" evidence="1">
    <location>
        <begin position="82"/>
        <end position="101"/>
    </location>
</feature>
<dbReference type="Proteomes" id="UP000239434">
    <property type="component" value="Unassembled WGS sequence"/>
</dbReference>
<keyword evidence="3" id="KW-1185">Reference proteome</keyword>
<dbReference type="EMBL" id="PVBR01000002">
    <property type="protein sequence ID" value="PRD45295.1"/>
    <property type="molecule type" value="Genomic_DNA"/>
</dbReference>
<dbReference type="AlphaFoldDB" id="A0A2S9IXP5"/>
<protein>
    <submittedName>
        <fullName evidence="2">Uncharacterized protein</fullName>
    </submittedName>
</protein>
<reference evidence="2 3" key="1">
    <citation type="submission" date="2018-02" db="EMBL/GenBank/DDBJ databases">
        <title>The draft genome of Phyllobacterium sp. 1N-3.</title>
        <authorList>
            <person name="Liu L."/>
            <person name="Li L."/>
            <person name="Zhang X."/>
            <person name="Wang T."/>
            <person name="Liang L."/>
        </authorList>
    </citation>
    <scope>NUCLEOTIDE SEQUENCE [LARGE SCALE GENOMIC DNA]</scope>
    <source>
        <strain evidence="2 3">1N-3</strain>
    </source>
</reference>
<proteinExistence type="predicted"/>
<evidence type="ECO:0000256" key="1">
    <source>
        <dbReference type="SAM" id="MobiDB-lite"/>
    </source>
</evidence>
<evidence type="ECO:0000313" key="2">
    <source>
        <dbReference type="EMBL" id="PRD45295.1"/>
    </source>
</evidence>
<sequence>MQPLRLMPHVHEGQSPPLVGEMAGKPEGGEPPHHCFQFKIFLRPPRISIINHFHEYAPGHVPLRTLRICGREGLRAATLASSRPYRRPSGSVRGASGGRMAARPQAPFAHQGISDETLRCRYPVISCRYVPAFNV</sequence>
<accession>A0A2S9IXP5</accession>
<evidence type="ECO:0000313" key="3">
    <source>
        <dbReference type="Proteomes" id="UP000239434"/>
    </source>
</evidence>